<reference evidence="2 3" key="1">
    <citation type="submission" date="2018-08" db="EMBL/GenBank/DDBJ databases">
        <title>A genome reference for cultivated species of the human gut microbiota.</title>
        <authorList>
            <person name="Zou Y."/>
            <person name="Xue W."/>
            <person name="Luo G."/>
        </authorList>
    </citation>
    <scope>NUCLEOTIDE SEQUENCE [LARGE SCALE GENOMIC DNA]</scope>
    <source>
        <strain evidence="2 3">AF36-12AT</strain>
    </source>
</reference>
<evidence type="ECO:0000256" key="1">
    <source>
        <dbReference type="SAM" id="Phobius"/>
    </source>
</evidence>
<dbReference type="EMBL" id="QRPH01000003">
    <property type="protein sequence ID" value="RHL96321.1"/>
    <property type="molecule type" value="Genomic_DNA"/>
</dbReference>
<feature type="transmembrane region" description="Helical" evidence="1">
    <location>
        <begin position="12"/>
        <end position="29"/>
    </location>
</feature>
<feature type="transmembrane region" description="Helical" evidence="1">
    <location>
        <begin position="65"/>
        <end position="87"/>
    </location>
</feature>
<feature type="transmembrane region" description="Helical" evidence="1">
    <location>
        <begin position="156"/>
        <end position="179"/>
    </location>
</feature>
<evidence type="ECO:0008006" key="4">
    <source>
        <dbReference type="Google" id="ProtNLM"/>
    </source>
</evidence>
<feature type="transmembrane region" description="Helical" evidence="1">
    <location>
        <begin position="204"/>
        <end position="223"/>
    </location>
</feature>
<accession>A0AAQ0LUF2</accession>
<proteinExistence type="predicted"/>
<keyword evidence="1" id="KW-0812">Transmembrane</keyword>
<organism evidence="2 3">
    <name type="scientific">Bifidobacterium pseudocatenulatum</name>
    <dbReference type="NCBI Taxonomy" id="28026"/>
    <lineage>
        <taxon>Bacteria</taxon>
        <taxon>Bacillati</taxon>
        <taxon>Actinomycetota</taxon>
        <taxon>Actinomycetes</taxon>
        <taxon>Bifidobacteriales</taxon>
        <taxon>Bifidobacteriaceae</taxon>
        <taxon>Bifidobacterium</taxon>
    </lineage>
</organism>
<feature type="transmembrane region" description="Helical" evidence="1">
    <location>
        <begin position="35"/>
        <end position="53"/>
    </location>
</feature>
<keyword evidence="1" id="KW-0472">Membrane</keyword>
<feature type="transmembrane region" description="Helical" evidence="1">
    <location>
        <begin position="399"/>
        <end position="420"/>
    </location>
</feature>
<feature type="transmembrane region" description="Helical" evidence="1">
    <location>
        <begin position="459"/>
        <end position="475"/>
    </location>
</feature>
<comment type="caution">
    <text evidence="2">The sequence shown here is derived from an EMBL/GenBank/DDBJ whole genome shotgun (WGS) entry which is preliminary data.</text>
</comment>
<dbReference type="Proteomes" id="UP000285613">
    <property type="component" value="Unassembled WGS sequence"/>
</dbReference>
<dbReference type="AlphaFoldDB" id="A0AAQ0LUF2"/>
<name>A0AAQ0LUF2_BIFPS</name>
<feature type="transmembrane region" description="Helical" evidence="1">
    <location>
        <begin position="432"/>
        <end position="453"/>
    </location>
</feature>
<gene>
    <name evidence="2" type="ORF">DWZ91_05355</name>
</gene>
<evidence type="ECO:0000313" key="2">
    <source>
        <dbReference type="EMBL" id="RHL96321.1"/>
    </source>
</evidence>
<sequence>MGKEIRINNKWVLLSLSAAVFSSIVLILGHGGRETYLCVIPLVYSIVSSIFYHSLSRCKFYKKGILYYCFNAIIYIRYVVTIIGSAIPQEEVIWKGWGPSASNKAFFIAIGLLSGEIIVVFLVQYLTIFTFERKLRKEYSSYRILRYSSHYEREHVGVLLIFAILGLPVVLIVSPNLVIPTNFFVISDDASGANLDNTDIPFQGMYVILANAVKVCLFIALLILCKKKYDRKRSLFYKLIAYLDIFLYLAFNTSTNRMTMIFILILGLYFIHSMFDGISLGVILGGGAIVLVSFISASLFKFKYVLGEHPSFGKMMSMFAPQLQDYFAGPKLVGQMIDLKTNGMYTISFQTFINDFLGSVPFVSNSIDQSNRINEIFCLYNNVKNSTLIAPILGTGYCYFPFFPFVFSVVFTALVIFFDYRMQTTSKVSYKFVYGRMGFIVALFLAYSVQTIYAEVVSVYIPMIILLKFNDYIFFKFNKKQGVRISNSRLIKLKEK</sequence>
<keyword evidence="1" id="KW-1133">Transmembrane helix</keyword>
<protein>
    <recommendedName>
        <fullName evidence="4">Oligosaccharide repeat unit polymerase</fullName>
    </recommendedName>
</protein>
<evidence type="ECO:0000313" key="3">
    <source>
        <dbReference type="Proteomes" id="UP000285613"/>
    </source>
</evidence>
<dbReference type="RefSeq" id="WP_118376346.1">
    <property type="nucleotide sequence ID" value="NZ_QRPH01000003.1"/>
</dbReference>
<feature type="transmembrane region" description="Helical" evidence="1">
    <location>
        <begin position="282"/>
        <end position="300"/>
    </location>
</feature>
<feature type="transmembrane region" description="Helical" evidence="1">
    <location>
        <begin position="107"/>
        <end position="131"/>
    </location>
</feature>